<proteinExistence type="predicted"/>
<dbReference type="OrthoDB" id="1684102at2759"/>
<protein>
    <submittedName>
        <fullName evidence="1">Uncharacterized protein</fullName>
    </submittedName>
</protein>
<dbReference type="Proteomes" id="UP000054047">
    <property type="component" value="Unassembled WGS sequence"/>
</dbReference>
<evidence type="ECO:0000313" key="2">
    <source>
        <dbReference type="Proteomes" id="UP000054047"/>
    </source>
</evidence>
<dbReference type="AlphaFoldDB" id="A0A0C2C783"/>
<sequence length="110" mass="12071">MDSDKMIVSPVDTLPGRVGKSSKEIVRKNGVSATAILTNFVCGMIGPGCFSVAISFKQSGLWVGQSLDYGDMAAEVCRHSYKSIRSYDKHAREIYLLHPMQEGESVLLKM</sequence>
<evidence type="ECO:0000313" key="1">
    <source>
        <dbReference type="EMBL" id="KIH45502.1"/>
    </source>
</evidence>
<accession>A0A0C2C783</accession>
<keyword evidence="2" id="KW-1185">Reference proteome</keyword>
<organism evidence="1 2">
    <name type="scientific">Ancylostoma duodenale</name>
    <dbReference type="NCBI Taxonomy" id="51022"/>
    <lineage>
        <taxon>Eukaryota</taxon>
        <taxon>Metazoa</taxon>
        <taxon>Ecdysozoa</taxon>
        <taxon>Nematoda</taxon>
        <taxon>Chromadorea</taxon>
        <taxon>Rhabditida</taxon>
        <taxon>Rhabditina</taxon>
        <taxon>Rhabditomorpha</taxon>
        <taxon>Strongyloidea</taxon>
        <taxon>Ancylostomatidae</taxon>
        <taxon>Ancylostomatinae</taxon>
        <taxon>Ancylostoma</taxon>
    </lineage>
</organism>
<name>A0A0C2C783_9BILA</name>
<gene>
    <name evidence="1" type="ORF">ANCDUO_24457</name>
</gene>
<dbReference type="EMBL" id="KN772280">
    <property type="protein sequence ID" value="KIH45502.1"/>
    <property type="molecule type" value="Genomic_DNA"/>
</dbReference>
<reference evidence="1 2" key="1">
    <citation type="submission" date="2013-12" db="EMBL/GenBank/DDBJ databases">
        <title>Draft genome of the parsitic nematode Ancylostoma duodenale.</title>
        <authorList>
            <person name="Mitreva M."/>
        </authorList>
    </citation>
    <scope>NUCLEOTIDE SEQUENCE [LARGE SCALE GENOMIC DNA]</scope>
    <source>
        <strain evidence="1 2">Zhejiang</strain>
    </source>
</reference>